<dbReference type="InterPro" id="IPR043128">
    <property type="entry name" value="Rev_trsase/Diguanyl_cyclase"/>
</dbReference>
<sequence>MSTAVPFVAETLADIKQRKKNVVVDRACIESFGDQATQLTGLLQTSLDLSVVLNIFAEQAAKVLSFSGITYLNNQHKEDILTGERGRHSCCYRLTLEAENLGEICISRRQRFSENDLELFENLIALLLYPLRNCLQFQMATQAASKDPMTGLDNRRSMDEHISHESKMAMRYGNSLAMLVLDIDHFKRINDRYGHKSGDCLIKAMAEIMKSTARTTDYTFRYGGEEFVMLLPNTTPDGAMLVAERIRETVAQTECICHGQTLSMTISIGVSNLTHQDKDDSLFLRADNALYKAKRSGRNQVCSE</sequence>
<dbReference type="InterPro" id="IPR000160">
    <property type="entry name" value="GGDEF_dom"/>
</dbReference>
<dbReference type="PANTHER" id="PTHR45138:SF9">
    <property type="entry name" value="DIGUANYLATE CYCLASE DGCM-RELATED"/>
    <property type="match status" value="1"/>
</dbReference>
<dbReference type="NCBIfam" id="TIGR00254">
    <property type="entry name" value="GGDEF"/>
    <property type="match status" value="1"/>
</dbReference>
<gene>
    <name evidence="2" type="ORF">MNBD_GAMMA18-585</name>
</gene>
<reference evidence="2" key="1">
    <citation type="submission" date="2018-06" db="EMBL/GenBank/DDBJ databases">
        <authorList>
            <person name="Zhirakovskaya E."/>
        </authorList>
    </citation>
    <scope>NUCLEOTIDE SEQUENCE</scope>
</reference>
<dbReference type="PROSITE" id="PS50887">
    <property type="entry name" value="GGDEF"/>
    <property type="match status" value="1"/>
</dbReference>
<dbReference type="GO" id="GO:0043709">
    <property type="term" value="P:cell adhesion involved in single-species biofilm formation"/>
    <property type="evidence" value="ECO:0007669"/>
    <property type="project" value="TreeGrafter"/>
</dbReference>
<dbReference type="GO" id="GO:1902201">
    <property type="term" value="P:negative regulation of bacterial-type flagellum-dependent cell motility"/>
    <property type="evidence" value="ECO:0007669"/>
    <property type="project" value="TreeGrafter"/>
</dbReference>
<dbReference type="CDD" id="cd01949">
    <property type="entry name" value="GGDEF"/>
    <property type="match status" value="1"/>
</dbReference>
<dbReference type="AlphaFoldDB" id="A0A3B0Z9M1"/>
<dbReference type="FunFam" id="3.30.70.270:FF:000001">
    <property type="entry name" value="Diguanylate cyclase domain protein"/>
    <property type="match status" value="1"/>
</dbReference>
<accession>A0A3B0Z9M1</accession>
<dbReference type="SUPFAM" id="SSF55073">
    <property type="entry name" value="Nucleotide cyclase"/>
    <property type="match status" value="1"/>
</dbReference>
<dbReference type="PANTHER" id="PTHR45138">
    <property type="entry name" value="REGULATORY COMPONENTS OF SENSORY TRANSDUCTION SYSTEM"/>
    <property type="match status" value="1"/>
</dbReference>
<feature type="domain" description="GGDEF" evidence="1">
    <location>
        <begin position="174"/>
        <end position="304"/>
    </location>
</feature>
<dbReference type="GO" id="GO:0005886">
    <property type="term" value="C:plasma membrane"/>
    <property type="evidence" value="ECO:0007669"/>
    <property type="project" value="TreeGrafter"/>
</dbReference>
<organism evidence="2">
    <name type="scientific">hydrothermal vent metagenome</name>
    <dbReference type="NCBI Taxonomy" id="652676"/>
    <lineage>
        <taxon>unclassified sequences</taxon>
        <taxon>metagenomes</taxon>
        <taxon>ecological metagenomes</taxon>
    </lineage>
</organism>
<name>A0A3B0Z9M1_9ZZZZ</name>
<evidence type="ECO:0000259" key="1">
    <source>
        <dbReference type="PROSITE" id="PS50887"/>
    </source>
</evidence>
<dbReference type="EMBL" id="UOFP01000308">
    <property type="protein sequence ID" value="VAW90108.1"/>
    <property type="molecule type" value="Genomic_DNA"/>
</dbReference>
<dbReference type="InterPro" id="IPR050469">
    <property type="entry name" value="Diguanylate_Cyclase"/>
</dbReference>
<proteinExistence type="predicted"/>
<dbReference type="GO" id="GO:0052621">
    <property type="term" value="F:diguanylate cyclase activity"/>
    <property type="evidence" value="ECO:0007669"/>
    <property type="project" value="TreeGrafter"/>
</dbReference>
<dbReference type="Pfam" id="PF00990">
    <property type="entry name" value="GGDEF"/>
    <property type="match status" value="1"/>
</dbReference>
<dbReference type="Gene3D" id="3.30.70.270">
    <property type="match status" value="1"/>
</dbReference>
<dbReference type="InterPro" id="IPR029787">
    <property type="entry name" value="Nucleotide_cyclase"/>
</dbReference>
<protein>
    <submittedName>
        <fullName evidence="2">Diguanylate cyclase/phosphodiesterase (GGDEF &amp; EAL domains) with PAS/PAC sensor(S)</fullName>
    </submittedName>
</protein>
<dbReference type="SMART" id="SM00267">
    <property type="entry name" value="GGDEF"/>
    <property type="match status" value="1"/>
</dbReference>
<evidence type="ECO:0000313" key="2">
    <source>
        <dbReference type="EMBL" id="VAW90108.1"/>
    </source>
</evidence>